<feature type="region of interest" description="Disordered" evidence="1">
    <location>
        <begin position="261"/>
        <end position="367"/>
    </location>
</feature>
<feature type="compositionally biased region" description="Acidic residues" evidence="1">
    <location>
        <begin position="57"/>
        <end position="76"/>
    </location>
</feature>
<dbReference type="EMBL" id="OX459123">
    <property type="protein sequence ID" value="CAI9110140.1"/>
    <property type="molecule type" value="Genomic_DNA"/>
</dbReference>
<dbReference type="InterPro" id="IPR056116">
    <property type="entry name" value="DUF7699"/>
</dbReference>
<proteinExistence type="predicted"/>
<dbReference type="Pfam" id="PF24766">
    <property type="entry name" value="DUF7699"/>
    <property type="match status" value="1"/>
</dbReference>
<dbReference type="InterPro" id="IPR003034">
    <property type="entry name" value="SAP_dom"/>
</dbReference>
<evidence type="ECO:0000259" key="3">
    <source>
        <dbReference type="Pfam" id="PF24766"/>
    </source>
</evidence>
<accession>A0AAV1DT78</accession>
<dbReference type="Pfam" id="PF02037">
    <property type="entry name" value="SAP"/>
    <property type="match status" value="1"/>
</dbReference>
<protein>
    <submittedName>
        <fullName evidence="4">OLC1v1010117C3</fullName>
    </submittedName>
</protein>
<dbReference type="AlphaFoldDB" id="A0AAV1DT78"/>
<organism evidence="4 5">
    <name type="scientific">Oldenlandia corymbosa var. corymbosa</name>
    <dbReference type="NCBI Taxonomy" id="529605"/>
    <lineage>
        <taxon>Eukaryota</taxon>
        <taxon>Viridiplantae</taxon>
        <taxon>Streptophyta</taxon>
        <taxon>Embryophyta</taxon>
        <taxon>Tracheophyta</taxon>
        <taxon>Spermatophyta</taxon>
        <taxon>Magnoliopsida</taxon>
        <taxon>eudicotyledons</taxon>
        <taxon>Gunneridae</taxon>
        <taxon>Pentapetalae</taxon>
        <taxon>asterids</taxon>
        <taxon>lamiids</taxon>
        <taxon>Gentianales</taxon>
        <taxon>Rubiaceae</taxon>
        <taxon>Rubioideae</taxon>
        <taxon>Spermacoceae</taxon>
        <taxon>Hedyotis-Oldenlandia complex</taxon>
        <taxon>Oldenlandia</taxon>
    </lineage>
</organism>
<dbReference type="PANTHER" id="PTHR35323">
    <property type="entry name" value="SAP DOMAIN-CONTAINING PROTEIN"/>
    <property type="match status" value="1"/>
</dbReference>
<feature type="compositionally biased region" description="Low complexity" evidence="1">
    <location>
        <begin position="16"/>
        <end position="29"/>
    </location>
</feature>
<dbReference type="Proteomes" id="UP001161247">
    <property type="component" value="Chromosome 6"/>
</dbReference>
<evidence type="ECO:0000259" key="2">
    <source>
        <dbReference type="Pfam" id="PF02037"/>
    </source>
</evidence>
<keyword evidence="5" id="KW-1185">Reference proteome</keyword>
<evidence type="ECO:0000313" key="4">
    <source>
        <dbReference type="EMBL" id="CAI9110140.1"/>
    </source>
</evidence>
<evidence type="ECO:0000313" key="5">
    <source>
        <dbReference type="Proteomes" id="UP001161247"/>
    </source>
</evidence>
<feature type="domain" description="SAP" evidence="2">
    <location>
        <begin position="93"/>
        <end position="129"/>
    </location>
</feature>
<sequence length="394" mass="44973">MGKSETAENRDVIQISSSSSSALSSSSGEEFLEESDSQSDDSSDCSVEEISSGSCSDDAENDDDDADGGGEIEGDDEECLSNRVSNLLRERSDIGGLTLVECKAYLRRHGLRLSGTRVECLQRIKEHWRIRDGRGVILYPRSSFNIDCTGIPSFQRRAVAVTLYLYRPLRSVLLVYICRFDKVTRSGRVLGRRTVAGRIIKESYGAAKQQHTFTVEVLWSKGIKELPPLVPLLVKGRNLYRMKTFRQSWKNEKERREVLAEKHQRGAAARQIREMRKTTGVKRKREKSSSKEVFKYQKHSRRSHVSETSRRATSKLGNHHDGRVKAPIGKQRSFRQSNVGGNRKFLAPLSRSKHQNHDHRSNTVESSVQSYDYPRNFHLFRLERYHQEPPSFVP</sequence>
<name>A0AAV1DT78_OLDCO</name>
<feature type="compositionally biased region" description="Acidic residues" evidence="1">
    <location>
        <begin position="30"/>
        <end position="47"/>
    </location>
</feature>
<feature type="compositionally biased region" description="Basic and acidic residues" evidence="1">
    <location>
        <begin position="1"/>
        <end position="11"/>
    </location>
</feature>
<evidence type="ECO:0000256" key="1">
    <source>
        <dbReference type="SAM" id="MobiDB-lite"/>
    </source>
</evidence>
<reference evidence="4" key="1">
    <citation type="submission" date="2023-03" db="EMBL/GenBank/DDBJ databases">
        <authorList>
            <person name="Julca I."/>
        </authorList>
    </citation>
    <scope>NUCLEOTIDE SEQUENCE</scope>
</reference>
<feature type="domain" description="DUF7699" evidence="3">
    <location>
        <begin position="181"/>
        <end position="249"/>
    </location>
</feature>
<gene>
    <name evidence="4" type="ORF">OLC1_LOCUS17865</name>
</gene>
<feature type="region of interest" description="Disordered" evidence="1">
    <location>
        <begin position="1"/>
        <end position="76"/>
    </location>
</feature>
<dbReference type="PANTHER" id="PTHR35323:SF2">
    <property type="entry name" value="SAP DOMAIN-CONTAINING PROTEIN"/>
    <property type="match status" value="1"/>
</dbReference>